<feature type="compositionally biased region" description="Polar residues" evidence="1">
    <location>
        <begin position="9"/>
        <end position="21"/>
    </location>
</feature>
<feature type="region of interest" description="Disordered" evidence="1">
    <location>
        <begin position="397"/>
        <end position="436"/>
    </location>
</feature>
<feature type="domain" description="UBA" evidence="2">
    <location>
        <begin position="576"/>
        <end position="616"/>
    </location>
</feature>
<feature type="compositionally biased region" description="Polar residues" evidence="1">
    <location>
        <begin position="495"/>
        <end position="505"/>
    </location>
</feature>
<feature type="region of interest" description="Disordered" evidence="1">
    <location>
        <begin position="45"/>
        <end position="66"/>
    </location>
</feature>
<feature type="region of interest" description="Disordered" evidence="1">
    <location>
        <begin position="481"/>
        <end position="576"/>
    </location>
</feature>
<feature type="compositionally biased region" description="Basic and acidic residues" evidence="1">
    <location>
        <begin position="404"/>
        <end position="413"/>
    </location>
</feature>
<dbReference type="Proteomes" id="UP000538817">
    <property type="component" value="Unassembled WGS sequence"/>
</dbReference>
<feature type="non-terminal residue" evidence="3">
    <location>
        <position position="622"/>
    </location>
</feature>
<gene>
    <name evidence="3" type="primary">Rsc1a1</name>
    <name evidence="3" type="ORF">NOTPEN_R10219</name>
</gene>
<feature type="region of interest" description="Disordered" evidence="1">
    <location>
        <begin position="319"/>
        <end position="344"/>
    </location>
</feature>
<organism evidence="3 4">
    <name type="scientific">Nothoprocta pentlandii</name>
    <dbReference type="NCBI Taxonomy" id="2585814"/>
    <lineage>
        <taxon>Eukaryota</taxon>
        <taxon>Metazoa</taxon>
        <taxon>Chordata</taxon>
        <taxon>Craniata</taxon>
        <taxon>Vertebrata</taxon>
        <taxon>Euteleostomi</taxon>
        <taxon>Archelosauria</taxon>
        <taxon>Archosauria</taxon>
        <taxon>Dinosauria</taxon>
        <taxon>Saurischia</taxon>
        <taxon>Theropoda</taxon>
        <taxon>Coelurosauria</taxon>
        <taxon>Aves</taxon>
        <taxon>Palaeognathae</taxon>
        <taxon>Tinamiformes</taxon>
        <taxon>Tinamidae</taxon>
        <taxon>Nothoprocta</taxon>
    </lineage>
</organism>
<feature type="compositionally biased region" description="Polar residues" evidence="1">
    <location>
        <begin position="414"/>
        <end position="424"/>
    </location>
</feature>
<dbReference type="InterPro" id="IPR015940">
    <property type="entry name" value="UBA"/>
</dbReference>
<accession>A0A7K6ZUE4</accession>
<feature type="region of interest" description="Disordered" evidence="1">
    <location>
        <begin position="126"/>
        <end position="163"/>
    </location>
</feature>
<keyword evidence="4" id="KW-1185">Reference proteome</keyword>
<dbReference type="PANTHER" id="PTHR15397:SF3">
    <property type="entry name" value="DNA DAMAGE INDUCIBLE 1 HOMOLOG 2"/>
    <property type="match status" value="1"/>
</dbReference>
<evidence type="ECO:0000259" key="2">
    <source>
        <dbReference type="PROSITE" id="PS50030"/>
    </source>
</evidence>
<feature type="region of interest" description="Disordered" evidence="1">
    <location>
        <begin position="1"/>
        <end position="21"/>
    </location>
</feature>
<comment type="caution">
    <text evidence="3">The sequence shown here is derived from an EMBL/GenBank/DDBJ whole genome shotgun (WGS) entry which is preliminary data.</text>
</comment>
<protein>
    <submittedName>
        <fullName evidence="3">RSCA1 protein</fullName>
    </submittedName>
</protein>
<evidence type="ECO:0000313" key="4">
    <source>
        <dbReference type="Proteomes" id="UP000538817"/>
    </source>
</evidence>
<evidence type="ECO:0000256" key="1">
    <source>
        <dbReference type="SAM" id="MobiDB-lite"/>
    </source>
</evidence>
<evidence type="ECO:0000313" key="3">
    <source>
        <dbReference type="EMBL" id="NWX87019.1"/>
    </source>
</evidence>
<dbReference type="EMBL" id="VZSG01000260">
    <property type="protein sequence ID" value="NWX87019.1"/>
    <property type="molecule type" value="Genomic_DNA"/>
</dbReference>
<feature type="compositionally biased region" description="Low complexity" evidence="1">
    <location>
        <begin position="481"/>
        <end position="494"/>
    </location>
</feature>
<dbReference type="SMART" id="SM00165">
    <property type="entry name" value="UBA"/>
    <property type="match status" value="1"/>
</dbReference>
<dbReference type="PANTHER" id="PTHR15397">
    <property type="entry name" value="SODIUM-GLUCOSE COTRANSPORTER REGULATORY PROTEIN -RELATED"/>
    <property type="match status" value="1"/>
</dbReference>
<name>A0A7K6ZUE4_9AVES</name>
<sequence length="622" mass="65763">EPSIPASDGFQNPVQSSELSSKLCNPTNQLLDRSVSAPASICSPISSLAEPADPRAVKSLEPSDECQVIPGKGRPLLLQHLSSNAALANCDRPLQAEEVTCCSPAGLSQNTLKETSADSLKECNAKERGHGQEPPLEVTPGNSLADTAAKHRQNKEVPEQEELKNQLPGDYQMCREPLSEHLEKQNETTDPGRPCSAAGVEKPAVEEEHCKDIHAENPPAETRGNGLGKAGVSCVKGRIPMLASCSRMHAEVFMEVDVAEKSLVEVHSSASKEWQAESGGVSDVSLDPPAMEVESMKSDSSLNDPVAVCDVLQSGDTDEISAECESPNSTSENSSFPSSIPQLDINPGASSEESCFSLASALKELHKLLIINCQGDCKILASEEVSQLEVVHKEQANQEGFPQDQHEDVDPARQEQSCSFSTESSEGRNAEQRLGGARRSCGVASVSVTSISRMQPAVGQDVTEMQKLSGKSDLLMLNSAVASADQQQSSEQTSISAGCDSNPTDLPSEPKASVSSEAPLNKDVSEDPQRSLTAAPGRSSSPAPQGPWPSWGFEEAPLHPPAGPSEPRSAAPAPPAFPAADVDRILRAGFAMREALEALQQAEGNADLALLILLAKSIVVPT</sequence>
<reference evidence="3 4" key="1">
    <citation type="submission" date="2019-09" db="EMBL/GenBank/DDBJ databases">
        <title>Bird 10,000 Genomes (B10K) Project - Family phase.</title>
        <authorList>
            <person name="Zhang G."/>
        </authorList>
    </citation>
    <scope>NUCLEOTIDE SEQUENCE [LARGE SCALE GENOMIC DNA]</scope>
    <source>
        <strain evidence="3">B10K-MSB-04</strain>
    </source>
</reference>
<dbReference type="AlphaFoldDB" id="A0A7K6ZUE4"/>
<feature type="non-terminal residue" evidence="3">
    <location>
        <position position="1"/>
    </location>
</feature>
<feature type="compositionally biased region" description="Low complexity" evidence="1">
    <location>
        <begin position="325"/>
        <end position="339"/>
    </location>
</feature>
<feature type="compositionally biased region" description="Basic and acidic residues" evidence="1">
    <location>
        <begin position="154"/>
        <end position="163"/>
    </location>
</feature>
<dbReference type="PROSITE" id="PS50030">
    <property type="entry name" value="UBA"/>
    <property type="match status" value="1"/>
</dbReference>
<proteinExistence type="predicted"/>